<proteinExistence type="predicted"/>
<evidence type="ECO:0000259" key="1">
    <source>
        <dbReference type="Pfam" id="PF07992"/>
    </source>
</evidence>
<dbReference type="Proteomes" id="UP000319852">
    <property type="component" value="Chromosome"/>
</dbReference>
<reference evidence="2 3" key="1">
    <citation type="submission" date="2019-02" db="EMBL/GenBank/DDBJ databases">
        <title>Deep-cultivation of Planctomycetes and their phenomic and genomic characterization uncovers novel biology.</title>
        <authorList>
            <person name="Wiegand S."/>
            <person name="Jogler M."/>
            <person name="Boedeker C."/>
            <person name="Pinto D."/>
            <person name="Vollmers J."/>
            <person name="Rivas-Marin E."/>
            <person name="Kohn T."/>
            <person name="Peeters S.H."/>
            <person name="Heuer A."/>
            <person name="Rast P."/>
            <person name="Oberbeckmann S."/>
            <person name="Bunk B."/>
            <person name="Jeske O."/>
            <person name="Meyerdierks A."/>
            <person name="Storesund J.E."/>
            <person name="Kallscheuer N."/>
            <person name="Luecker S."/>
            <person name="Lage O.M."/>
            <person name="Pohl T."/>
            <person name="Merkel B.J."/>
            <person name="Hornburger P."/>
            <person name="Mueller R.-W."/>
            <person name="Bruemmer F."/>
            <person name="Labrenz M."/>
            <person name="Spormann A.M."/>
            <person name="Op den Camp H."/>
            <person name="Overmann J."/>
            <person name="Amann R."/>
            <person name="Jetten M.S.M."/>
            <person name="Mascher T."/>
            <person name="Medema M.H."/>
            <person name="Devos D.P."/>
            <person name="Kaster A.-K."/>
            <person name="Ovreas L."/>
            <person name="Rohde M."/>
            <person name="Galperin M.Y."/>
            <person name="Jogler C."/>
        </authorList>
    </citation>
    <scope>NUCLEOTIDE SEQUENCE [LARGE SCALE GENOMIC DNA]</scope>
    <source>
        <strain evidence="2 3">HG15A2</strain>
    </source>
</reference>
<evidence type="ECO:0000313" key="2">
    <source>
        <dbReference type="EMBL" id="QDS99993.1"/>
    </source>
</evidence>
<organism evidence="2 3">
    <name type="scientific">Adhaeretor mobilis</name>
    <dbReference type="NCBI Taxonomy" id="1930276"/>
    <lineage>
        <taxon>Bacteria</taxon>
        <taxon>Pseudomonadati</taxon>
        <taxon>Planctomycetota</taxon>
        <taxon>Planctomycetia</taxon>
        <taxon>Pirellulales</taxon>
        <taxon>Lacipirellulaceae</taxon>
        <taxon>Adhaeretor</taxon>
    </lineage>
</organism>
<dbReference type="OrthoDB" id="9773233at2"/>
<dbReference type="AlphaFoldDB" id="A0A517MYS2"/>
<dbReference type="PRINTS" id="PR00368">
    <property type="entry name" value="FADPNR"/>
</dbReference>
<dbReference type="InterPro" id="IPR023753">
    <property type="entry name" value="FAD/NAD-binding_dom"/>
</dbReference>
<sequence length="429" mass="46450">MHVEPPATIAIIGAGPIGLEVALYARYLGYKVTIFERGGSPAANVREWGHVRLFTPFGMNASPLGVAALEAQDPEFQSPSAQEVLTGNELCDSYLDLLAASDLLIDSIRLDTRVISIGRPNYRKGQGTGKPERAEHGFRLLVENRAGNDGEHNEEFFAADIVIDCSGTFGNACAIGQGGVLAKGERQTRERIEFGLPDLLGAQRQQYAGKHTLVIGAGYSAATNVTLLADLAEGDPSTQVTWLTLASNQELPISRIPDDTLIKRDSLAQQANHFASSPGPVTWKTTAGITAVTYREQSSDFEIQLAEEEPPIIVDNIIANVGCQPDSSFFRELQVHQCYSSEGPMKLASALLSDKSESDDSTDCLTQVSHGGESLLTSEPNFYILGAKSYGRGSNFLLRTGLEQIRDLFTLIRGREDLDLYATMPAIRT</sequence>
<dbReference type="GO" id="GO:0016491">
    <property type="term" value="F:oxidoreductase activity"/>
    <property type="evidence" value="ECO:0007669"/>
    <property type="project" value="InterPro"/>
</dbReference>
<gene>
    <name evidence="2" type="ORF">HG15A2_33290</name>
</gene>
<protein>
    <submittedName>
        <fullName evidence="2">Dihydropyrimidine dehydrogenase subunit A</fullName>
    </submittedName>
</protein>
<dbReference type="KEGG" id="amob:HG15A2_33290"/>
<dbReference type="SUPFAM" id="SSF51905">
    <property type="entry name" value="FAD/NAD(P)-binding domain"/>
    <property type="match status" value="2"/>
</dbReference>
<feature type="domain" description="FAD/NAD(P)-binding" evidence="1">
    <location>
        <begin position="6"/>
        <end position="41"/>
    </location>
</feature>
<dbReference type="Gene3D" id="3.50.50.60">
    <property type="entry name" value="FAD/NAD(P)-binding domain"/>
    <property type="match status" value="2"/>
</dbReference>
<dbReference type="RefSeq" id="WP_145061174.1">
    <property type="nucleotide sequence ID" value="NZ_CP036263.1"/>
</dbReference>
<dbReference type="InterPro" id="IPR036188">
    <property type="entry name" value="FAD/NAD-bd_sf"/>
</dbReference>
<dbReference type="Pfam" id="PF07992">
    <property type="entry name" value="Pyr_redox_2"/>
    <property type="match status" value="1"/>
</dbReference>
<keyword evidence="3" id="KW-1185">Reference proteome</keyword>
<evidence type="ECO:0000313" key="3">
    <source>
        <dbReference type="Proteomes" id="UP000319852"/>
    </source>
</evidence>
<accession>A0A517MYS2</accession>
<name>A0A517MYS2_9BACT</name>
<dbReference type="EMBL" id="CP036263">
    <property type="protein sequence ID" value="QDS99993.1"/>
    <property type="molecule type" value="Genomic_DNA"/>
</dbReference>
<dbReference type="PRINTS" id="PR00411">
    <property type="entry name" value="PNDRDTASEI"/>
</dbReference>